<dbReference type="PANTHER" id="PTHR15735">
    <property type="entry name" value="FCH AND DOUBLE SH3 DOMAINS PROTEIN"/>
    <property type="match status" value="1"/>
</dbReference>
<dbReference type="InterPro" id="IPR002219">
    <property type="entry name" value="PKC_DAG/PE"/>
</dbReference>
<comment type="similarity">
    <text evidence="6">Belongs to the BZZ1 family.</text>
</comment>
<dbReference type="PANTHER" id="PTHR15735:SF21">
    <property type="entry name" value="PROTEIN NERVOUS WRECK"/>
    <property type="match status" value="1"/>
</dbReference>
<dbReference type="SMART" id="SM00055">
    <property type="entry name" value="FCH"/>
    <property type="match status" value="1"/>
</dbReference>
<dbReference type="AlphaFoldDB" id="A0A4U0Y1T0"/>
<dbReference type="InterPro" id="IPR001452">
    <property type="entry name" value="SH3_domain"/>
</dbReference>
<evidence type="ECO:0000256" key="10">
    <source>
        <dbReference type="SAM" id="MobiDB-lite"/>
    </source>
</evidence>
<dbReference type="FunFam" id="1.20.1270.60:FF:000060">
    <property type="entry name" value="Actin polymerization protein Bzz1"/>
    <property type="match status" value="1"/>
</dbReference>
<feature type="compositionally biased region" description="Polar residues" evidence="10">
    <location>
        <begin position="811"/>
        <end position="839"/>
    </location>
</feature>
<dbReference type="OrthoDB" id="8783038at2759"/>
<dbReference type="CDD" id="cd11912">
    <property type="entry name" value="SH3_Bzz1_1"/>
    <property type="match status" value="2"/>
</dbReference>
<dbReference type="Proteomes" id="UP000309340">
    <property type="component" value="Unassembled WGS sequence"/>
</dbReference>
<feature type="region of interest" description="Disordered" evidence="10">
    <location>
        <begin position="468"/>
        <end position="585"/>
    </location>
</feature>
<feature type="domain" description="SH3" evidence="11">
    <location>
        <begin position="583"/>
        <end position="646"/>
    </location>
</feature>
<dbReference type="InterPro" id="IPR001060">
    <property type="entry name" value="FCH_dom"/>
</dbReference>
<dbReference type="Pfam" id="PF14604">
    <property type="entry name" value="SH3_9"/>
    <property type="match status" value="2"/>
</dbReference>
<feature type="compositionally biased region" description="Low complexity" evidence="10">
    <location>
        <begin position="475"/>
        <end position="485"/>
    </location>
</feature>
<evidence type="ECO:0000256" key="5">
    <source>
        <dbReference type="ARBA" id="ARBA00054085"/>
    </source>
</evidence>
<proteinExistence type="inferred from homology"/>
<dbReference type="Gene3D" id="1.20.1270.60">
    <property type="entry name" value="Arfaptin homology (AH) domain/BAR domain"/>
    <property type="match status" value="1"/>
</dbReference>
<keyword evidence="4 9" id="KW-0175">Coiled coil</keyword>
<dbReference type="STRING" id="329884.A0A4U0Y1T0"/>
<evidence type="ECO:0000256" key="8">
    <source>
        <dbReference type="PROSITE-ProRule" id="PRU00192"/>
    </source>
</evidence>
<keyword evidence="2" id="KW-0479">Metal-binding</keyword>
<feature type="region of interest" description="Disordered" evidence="10">
    <location>
        <begin position="647"/>
        <end position="692"/>
    </location>
</feature>
<evidence type="ECO:0000256" key="6">
    <source>
        <dbReference type="ARBA" id="ARBA00061387"/>
    </source>
</evidence>
<evidence type="ECO:0000259" key="13">
    <source>
        <dbReference type="PROSITE" id="PS51741"/>
    </source>
</evidence>
<dbReference type="FunFam" id="3.30.60.20:FF:000040">
    <property type="entry name" value="Actin polymerization protein Bzz1"/>
    <property type="match status" value="1"/>
</dbReference>
<dbReference type="GO" id="GO:0046872">
    <property type="term" value="F:metal ion binding"/>
    <property type="evidence" value="ECO:0007669"/>
    <property type="project" value="UniProtKB-KW"/>
</dbReference>
<keyword evidence="1 8" id="KW-0728">SH3 domain</keyword>
<dbReference type="GO" id="GO:0030864">
    <property type="term" value="C:cortical actin cytoskeleton"/>
    <property type="evidence" value="ECO:0007669"/>
    <property type="project" value="UniProtKB-ARBA"/>
</dbReference>
<dbReference type="Gene3D" id="2.30.30.40">
    <property type="entry name" value="SH3 Domains"/>
    <property type="match status" value="4"/>
</dbReference>
<feature type="domain" description="SH3" evidence="11">
    <location>
        <begin position="880"/>
        <end position="943"/>
    </location>
</feature>
<dbReference type="GO" id="GO:0045010">
    <property type="term" value="P:actin nucleation"/>
    <property type="evidence" value="ECO:0007669"/>
    <property type="project" value="UniProtKB-ARBA"/>
</dbReference>
<evidence type="ECO:0000256" key="9">
    <source>
        <dbReference type="PROSITE-ProRule" id="PRU01077"/>
    </source>
</evidence>
<feature type="compositionally biased region" description="Gly residues" evidence="10">
    <location>
        <begin position="499"/>
        <end position="510"/>
    </location>
</feature>
<organism evidence="14 15">
    <name type="scientific">Friedmanniomyces simplex</name>
    <dbReference type="NCBI Taxonomy" id="329884"/>
    <lineage>
        <taxon>Eukaryota</taxon>
        <taxon>Fungi</taxon>
        <taxon>Dikarya</taxon>
        <taxon>Ascomycota</taxon>
        <taxon>Pezizomycotina</taxon>
        <taxon>Dothideomycetes</taxon>
        <taxon>Dothideomycetidae</taxon>
        <taxon>Mycosphaerellales</taxon>
        <taxon>Teratosphaeriaceae</taxon>
        <taxon>Friedmanniomyces</taxon>
    </lineage>
</organism>
<dbReference type="Pfam" id="PF00130">
    <property type="entry name" value="C1_1"/>
    <property type="match status" value="1"/>
</dbReference>
<feature type="domain" description="Phorbol-ester/DAG-type" evidence="12">
    <location>
        <begin position="407"/>
        <end position="457"/>
    </location>
</feature>
<feature type="compositionally biased region" description="Polar residues" evidence="10">
    <location>
        <begin position="661"/>
        <end position="676"/>
    </location>
</feature>
<feature type="domain" description="SH3" evidence="11">
    <location>
        <begin position="990"/>
        <end position="1048"/>
    </location>
</feature>
<dbReference type="PROSITE" id="PS51741">
    <property type="entry name" value="F_BAR"/>
    <property type="match status" value="1"/>
</dbReference>
<evidence type="ECO:0000256" key="4">
    <source>
        <dbReference type="ARBA" id="ARBA00023054"/>
    </source>
</evidence>
<comment type="function">
    <text evidence="5">Plays a role in endocytosis and trafficking to the vacuole. Functions with type I myosins to restore polarity of the actin cytoskeleton after NaCl stress.</text>
</comment>
<dbReference type="SUPFAM" id="SSF103657">
    <property type="entry name" value="BAR/IMD domain-like"/>
    <property type="match status" value="1"/>
</dbReference>
<evidence type="ECO:0000256" key="3">
    <source>
        <dbReference type="ARBA" id="ARBA00022833"/>
    </source>
</evidence>
<feature type="compositionally biased region" description="Gly residues" evidence="10">
    <location>
        <begin position="796"/>
        <end position="807"/>
    </location>
</feature>
<sequence length="1048" mass="112519">MAEVDIAPNFGAELKDGFKPVNAWVSNGIAWLDDIQQFYRERSVIEKEYSQKLSALAKKYFEKKAKKSSSLSVGDTPTVTPGSLESASMTTWTVQLTTLEQSAVEHERFSMQLINSLAQPLQNLAQRYEDLRKQHADYAAKLEKERDGAYGDLRKTKGKYDSVCQEVENRRKKIESSYDHGKTKAQGQYQQQQSDMRNTKNTYLIAINVTNKQKERYYHEYVPELLDSLQSVSEAKTATLNKLWSTAASLETDTLQRSLQLLGHLAGEIPRNNPVLDSMMFVRHNASQWQDPLDFAFEPSPVWLDDDVMASDPSSKTFLMNILSKSKSSVGELRRECDGKRKEVEGAKRVRLAIREGRDKRDELEVVRSQFHQQEMLHEAERKMITAEVEMSTITAAVGDVTVGARNHSMRNETFRLPTNCDLCGDRIWGLSAKGLICNDCGYTCHLKCELKVPADCPGELTKEQKKAIKTERQAAAQATSAVPANGGSNGADKRSSISGGGSHRGGMSGGLQRSDTMGSMNTLSSGYAASAHRSVSGTTVATMRDNGDTPKISTSSARQSRLTAPPPTSPFRSNGDEDGDGDQEQRGKMLYAYQANADGELSISEGQTFTLLEPDDGSGWIKIKPSTIGSSVGLVPASYADLSIRSPTTNDDHRPVSFAGSASNVSLAGSDSAGSTKKKVGPAVAPRRGPKKAVKHVEALYTYSAQGAGEASMEAGENMVLVNADQGDGWVEVQARAGKGVVPASWLKVPADCPGELTKEQKKAIKTERQAAAQATSAVPADGGSNGADKRSSISGGGSHRGGMPGGLQRSDTMGSMNTLSSGYAASAHRSVSGTTVATMRDIGDTPKISTTYARQNRLTAPPPTSPFRSNGDEDGDGDQEQRGKMLYAYQANADGELSISEGQTFTLLEPDDGSGWIKIKPSTIGSSVGLVPASYADLSIRSPTTNDDHRPVSFAGSASNVSLAGSDSAGSIKKKVGPAVAPRRGAKKAVKHVEALYTYSAQGAGEASMEAGEKMVLVNADQGDGWVEVQARAGKGVVPASWVTEV</sequence>
<dbReference type="CDD" id="cd20824">
    <property type="entry name" value="C1_SpBZZ1-like"/>
    <property type="match status" value="1"/>
</dbReference>
<dbReference type="InterPro" id="IPR035459">
    <property type="entry name" value="Bzz1_SH3_1"/>
</dbReference>
<dbReference type="PROSITE" id="PS00479">
    <property type="entry name" value="ZF_DAG_PE_1"/>
    <property type="match status" value="1"/>
</dbReference>
<feature type="domain" description="F-BAR" evidence="13">
    <location>
        <begin position="8"/>
        <end position="277"/>
    </location>
</feature>
<feature type="compositionally biased region" description="Polar residues" evidence="10">
    <location>
        <begin position="552"/>
        <end position="563"/>
    </location>
</feature>
<dbReference type="InterPro" id="IPR036028">
    <property type="entry name" value="SH3-like_dom_sf"/>
</dbReference>
<feature type="region of interest" description="Disordered" evidence="10">
    <location>
        <begin position="953"/>
        <end position="980"/>
    </location>
</feature>
<gene>
    <name evidence="14" type="ORF">B0A55_01031</name>
</gene>
<evidence type="ECO:0000313" key="15">
    <source>
        <dbReference type="Proteomes" id="UP000309340"/>
    </source>
</evidence>
<feature type="region of interest" description="Disordered" evidence="10">
    <location>
        <begin position="761"/>
        <end position="882"/>
    </location>
</feature>
<feature type="compositionally biased region" description="Polar residues" evidence="10">
    <location>
        <begin position="512"/>
        <end position="542"/>
    </location>
</feature>
<keyword evidence="3" id="KW-0862">Zinc</keyword>
<evidence type="ECO:0000259" key="12">
    <source>
        <dbReference type="PROSITE" id="PS50081"/>
    </source>
</evidence>
<evidence type="ECO:0000256" key="2">
    <source>
        <dbReference type="ARBA" id="ARBA00022723"/>
    </source>
</evidence>
<dbReference type="InterPro" id="IPR046349">
    <property type="entry name" value="C1-like_sf"/>
</dbReference>
<dbReference type="Pfam" id="PF00018">
    <property type="entry name" value="SH3_1"/>
    <property type="match status" value="2"/>
</dbReference>
<dbReference type="InterPro" id="IPR031160">
    <property type="entry name" value="F_BAR_dom"/>
</dbReference>
<dbReference type="SUPFAM" id="SSF57889">
    <property type="entry name" value="Cysteine-rich domain"/>
    <property type="match status" value="1"/>
</dbReference>
<feature type="domain" description="SH3" evidence="11">
    <location>
        <begin position="693"/>
        <end position="753"/>
    </location>
</feature>
<dbReference type="Pfam" id="PF00611">
    <property type="entry name" value="FCH"/>
    <property type="match status" value="1"/>
</dbReference>
<feature type="compositionally biased region" description="Polar residues" evidence="10">
    <location>
        <begin position="849"/>
        <end position="860"/>
    </location>
</feature>
<name>A0A4U0Y1T0_9PEZI</name>
<protein>
    <recommendedName>
        <fullName evidence="7">Protein BZZ1</fullName>
    </recommendedName>
</protein>
<dbReference type="GO" id="GO:0030833">
    <property type="term" value="P:regulation of actin filament polymerization"/>
    <property type="evidence" value="ECO:0007669"/>
    <property type="project" value="TreeGrafter"/>
</dbReference>
<dbReference type="SUPFAM" id="SSF50044">
    <property type="entry name" value="SH3-domain"/>
    <property type="match status" value="4"/>
</dbReference>
<reference evidence="14 15" key="1">
    <citation type="submission" date="2017-03" db="EMBL/GenBank/DDBJ databases">
        <title>Genomes of endolithic fungi from Antarctica.</title>
        <authorList>
            <person name="Coleine C."/>
            <person name="Masonjones S."/>
            <person name="Stajich J.E."/>
        </authorList>
    </citation>
    <scope>NUCLEOTIDE SEQUENCE [LARGE SCALE GENOMIC DNA]</scope>
    <source>
        <strain evidence="14 15">CCFEE 5184</strain>
    </source>
</reference>
<accession>A0A4U0Y1T0</accession>
<keyword evidence="15" id="KW-1185">Reference proteome</keyword>
<dbReference type="Gene3D" id="3.30.60.20">
    <property type="match status" value="1"/>
</dbReference>
<dbReference type="InterPro" id="IPR027267">
    <property type="entry name" value="AH/BAR_dom_sf"/>
</dbReference>
<feature type="compositionally biased region" description="Basic and acidic residues" evidence="10">
    <location>
        <begin position="761"/>
        <end position="770"/>
    </location>
</feature>
<comment type="caution">
    <text evidence="14">The sequence shown here is derived from an EMBL/GenBank/DDBJ whole genome shotgun (WGS) entry which is preliminary data.</text>
</comment>
<dbReference type="EMBL" id="NAJQ01000010">
    <property type="protein sequence ID" value="TKA83367.1"/>
    <property type="molecule type" value="Genomic_DNA"/>
</dbReference>
<evidence type="ECO:0000259" key="11">
    <source>
        <dbReference type="PROSITE" id="PS50002"/>
    </source>
</evidence>
<dbReference type="SMART" id="SM00109">
    <property type="entry name" value="C1"/>
    <property type="match status" value="1"/>
</dbReference>
<feature type="compositionally biased region" description="Polar residues" evidence="10">
    <location>
        <begin position="958"/>
        <end position="971"/>
    </location>
</feature>
<evidence type="ECO:0000313" key="14">
    <source>
        <dbReference type="EMBL" id="TKA83367.1"/>
    </source>
</evidence>
<dbReference type="PROSITE" id="PS50081">
    <property type="entry name" value="ZF_DAG_PE_2"/>
    <property type="match status" value="1"/>
</dbReference>
<evidence type="ECO:0000256" key="1">
    <source>
        <dbReference type="ARBA" id="ARBA00022443"/>
    </source>
</evidence>
<feature type="compositionally biased region" description="Low complexity" evidence="10">
    <location>
        <begin position="772"/>
        <end position="782"/>
    </location>
</feature>
<evidence type="ECO:0000256" key="7">
    <source>
        <dbReference type="ARBA" id="ARBA00074946"/>
    </source>
</evidence>
<dbReference type="PROSITE" id="PS50002">
    <property type="entry name" value="SH3"/>
    <property type="match status" value="4"/>
</dbReference>
<dbReference type="SMART" id="SM00326">
    <property type="entry name" value="SH3"/>
    <property type="match status" value="4"/>
</dbReference>
<feature type="region of interest" description="Disordered" evidence="10">
    <location>
        <begin position="174"/>
        <end position="195"/>
    </location>
</feature>